<gene>
    <name evidence="1" type="ORF">NST17_19620</name>
</gene>
<reference evidence="1 2" key="1">
    <citation type="submission" date="2024-03" db="EMBL/GenBank/DDBJ databases">
        <title>Bacilli Hybrid Assemblies.</title>
        <authorList>
            <person name="Kovac J."/>
        </authorList>
    </citation>
    <scope>NUCLEOTIDE SEQUENCE [LARGE SCALE GENOMIC DNA]</scope>
    <source>
        <strain evidence="1 2">FSL M8-0022</strain>
    </source>
</reference>
<sequence>MNLTERELEKVFVSYVGKDDLPKQIKFNGWKFDKMKGELLENHLRNNQKWAYTYINGQIGETIRIEFLASYIKTRDELKVKSIESVEVY</sequence>
<dbReference type="RefSeq" id="WP_342021003.1">
    <property type="nucleotide sequence ID" value="NZ_JBBYAK010000002.1"/>
</dbReference>
<evidence type="ECO:0000313" key="2">
    <source>
        <dbReference type="Proteomes" id="UP001459714"/>
    </source>
</evidence>
<proteinExistence type="predicted"/>
<accession>A0ABU9K2R7</accession>
<protein>
    <submittedName>
        <fullName evidence="1">Uncharacterized protein</fullName>
    </submittedName>
</protein>
<dbReference type="Proteomes" id="UP001459714">
    <property type="component" value="Unassembled WGS sequence"/>
</dbReference>
<comment type="caution">
    <text evidence="1">The sequence shown here is derived from an EMBL/GenBank/DDBJ whole genome shotgun (WGS) entry which is preliminary data.</text>
</comment>
<dbReference type="EMBL" id="JBBYAK010000002">
    <property type="protein sequence ID" value="MEL3959365.1"/>
    <property type="molecule type" value="Genomic_DNA"/>
</dbReference>
<name>A0ABU9K2R7_9BACI</name>
<keyword evidence="2" id="KW-1185">Reference proteome</keyword>
<organism evidence="1 2">
    <name type="scientific">Caldifermentibacillus hisashii</name>
    <dbReference type="NCBI Taxonomy" id="996558"/>
    <lineage>
        <taxon>Bacteria</taxon>
        <taxon>Bacillati</taxon>
        <taxon>Bacillota</taxon>
        <taxon>Bacilli</taxon>
        <taxon>Bacillales</taxon>
        <taxon>Bacillaceae</taxon>
        <taxon>Caldifermentibacillus</taxon>
    </lineage>
</organism>
<evidence type="ECO:0000313" key="1">
    <source>
        <dbReference type="EMBL" id="MEL3959365.1"/>
    </source>
</evidence>